<feature type="transmembrane region" description="Helical" evidence="2">
    <location>
        <begin position="276"/>
        <end position="296"/>
    </location>
</feature>
<feature type="transmembrane region" description="Helical" evidence="2">
    <location>
        <begin position="246"/>
        <end position="264"/>
    </location>
</feature>
<evidence type="ECO:0000313" key="4">
    <source>
        <dbReference type="EMBL" id="TQN32971.1"/>
    </source>
</evidence>
<feature type="domain" description="Phage shock protein PspC N-terminal" evidence="3">
    <location>
        <begin position="24"/>
        <end position="76"/>
    </location>
</feature>
<keyword evidence="2" id="KW-0472">Membrane</keyword>
<keyword evidence="5" id="KW-1185">Reference proteome</keyword>
<proteinExistence type="predicted"/>
<feature type="compositionally biased region" description="Basic and acidic residues" evidence="1">
    <location>
        <begin position="441"/>
        <end position="450"/>
    </location>
</feature>
<feature type="transmembrane region" description="Helical" evidence="2">
    <location>
        <begin position="95"/>
        <end position="112"/>
    </location>
</feature>
<dbReference type="EMBL" id="VFQC01000001">
    <property type="protein sequence ID" value="TQN32971.1"/>
    <property type="molecule type" value="Genomic_DNA"/>
</dbReference>
<feature type="region of interest" description="Disordered" evidence="1">
    <location>
        <begin position="415"/>
        <end position="450"/>
    </location>
</feature>
<evidence type="ECO:0000256" key="1">
    <source>
        <dbReference type="SAM" id="MobiDB-lite"/>
    </source>
</evidence>
<dbReference type="OrthoDB" id="3535301at2"/>
<keyword evidence="2" id="KW-0812">Transmembrane</keyword>
<organism evidence="4 5">
    <name type="scientific">Haloactinospora alba</name>
    <dbReference type="NCBI Taxonomy" id="405555"/>
    <lineage>
        <taxon>Bacteria</taxon>
        <taxon>Bacillati</taxon>
        <taxon>Actinomycetota</taxon>
        <taxon>Actinomycetes</taxon>
        <taxon>Streptosporangiales</taxon>
        <taxon>Nocardiopsidaceae</taxon>
        <taxon>Haloactinospora</taxon>
    </lineage>
</organism>
<gene>
    <name evidence="4" type="ORF">FHX37_2963</name>
</gene>
<feature type="transmembrane region" description="Helical" evidence="2">
    <location>
        <begin position="303"/>
        <end position="320"/>
    </location>
</feature>
<keyword evidence="2" id="KW-1133">Transmembrane helix</keyword>
<accession>A0A543NMB7</accession>
<protein>
    <submittedName>
        <fullName evidence="4">Phage shock protein C (PspC) family protein</fullName>
    </submittedName>
</protein>
<dbReference type="AlphaFoldDB" id="A0A543NMB7"/>
<name>A0A543NMB7_9ACTN</name>
<feature type="region of interest" description="Disordered" evidence="1">
    <location>
        <begin position="1"/>
        <end position="27"/>
    </location>
</feature>
<feature type="compositionally biased region" description="Pro residues" evidence="1">
    <location>
        <begin position="209"/>
        <end position="218"/>
    </location>
</feature>
<feature type="compositionally biased region" description="Basic and acidic residues" evidence="1">
    <location>
        <begin position="1"/>
        <end position="10"/>
    </location>
</feature>
<reference evidence="4 5" key="1">
    <citation type="submission" date="2019-06" db="EMBL/GenBank/DDBJ databases">
        <title>Sequencing the genomes of 1000 actinobacteria strains.</title>
        <authorList>
            <person name="Klenk H.-P."/>
        </authorList>
    </citation>
    <scope>NUCLEOTIDE SEQUENCE [LARGE SCALE GENOMIC DNA]</scope>
    <source>
        <strain evidence="4 5">DSM 45015</strain>
    </source>
</reference>
<evidence type="ECO:0000256" key="2">
    <source>
        <dbReference type="SAM" id="Phobius"/>
    </source>
</evidence>
<evidence type="ECO:0000313" key="5">
    <source>
        <dbReference type="Proteomes" id="UP000317422"/>
    </source>
</evidence>
<dbReference type="RefSeq" id="WP_141924400.1">
    <property type="nucleotide sequence ID" value="NZ_VFQC01000001.1"/>
</dbReference>
<feature type="compositionally biased region" description="Pro residues" evidence="1">
    <location>
        <begin position="158"/>
        <end position="169"/>
    </location>
</feature>
<feature type="region of interest" description="Disordered" evidence="1">
    <location>
        <begin position="197"/>
        <end position="241"/>
    </location>
</feature>
<comment type="caution">
    <text evidence="4">The sequence shown here is derived from an EMBL/GenBank/DDBJ whole genome shotgun (WGS) entry which is preliminary data.</text>
</comment>
<dbReference type="Pfam" id="PF04024">
    <property type="entry name" value="PspC"/>
    <property type="match status" value="1"/>
</dbReference>
<feature type="transmembrane region" description="Helical" evidence="2">
    <location>
        <begin position="49"/>
        <end position="74"/>
    </location>
</feature>
<dbReference type="InterPro" id="IPR007168">
    <property type="entry name" value="Phageshock_PspC_N"/>
</dbReference>
<dbReference type="Proteomes" id="UP000317422">
    <property type="component" value="Unassembled WGS sequence"/>
</dbReference>
<evidence type="ECO:0000259" key="3">
    <source>
        <dbReference type="Pfam" id="PF04024"/>
    </source>
</evidence>
<feature type="region of interest" description="Disordered" evidence="1">
    <location>
        <begin position="154"/>
        <end position="185"/>
    </location>
</feature>
<sequence>MADAEQHEPAGPDPAGSGGGTGELRKDSSSRVLAGVCSGLGHYTRIDPLVWRTGFVLITVGGTGVWLYLAAWALMRDSRGGPALLEQLFNRRFEPRVVLLLLTTGLAVSTLFSTLGGLSWRTLVLAVPLVLGVLSARNRGVDVWEEFRRLPSLLRSSAPPPTAPEPEPQPTYYNPAQPWATTPQGPVDLAAVSEHYAEGADASGTPEGASPPPPPPPSGREAGSGRTGRAPHPNGARRRRRRGAPLALFVLGVAVLAAGGTAAFDGGSALVSPRPGVVYLGGVVALTGLALVVGSWAGNPRGLVTLGTVASVLLVGVASVDMANTRIGRQEWRPASVEEATQAEYALTAGRAELDLTGLDPDPGQRVEVSARVNVGGMSVRVPRTARVVVRGTATVGAIRVGDTEHAGTLLRANETLPAADRRQAEGDPPTLALDLASHGGDMEVRRADS</sequence>